<dbReference type="EMBL" id="JAWDJX010000059">
    <property type="protein sequence ID" value="KAK3047626.1"/>
    <property type="molecule type" value="Genomic_DNA"/>
</dbReference>
<dbReference type="SMART" id="SM00119">
    <property type="entry name" value="HECTc"/>
    <property type="match status" value="1"/>
</dbReference>
<feature type="compositionally biased region" description="Polar residues" evidence="7">
    <location>
        <begin position="109"/>
        <end position="133"/>
    </location>
</feature>
<dbReference type="GO" id="GO:0061630">
    <property type="term" value="F:ubiquitin protein ligase activity"/>
    <property type="evidence" value="ECO:0007669"/>
    <property type="project" value="UniProtKB-EC"/>
</dbReference>
<evidence type="ECO:0000259" key="8">
    <source>
        <dbReference type="PROSITE" id="PS50237"/>
    </source>
</evidence>
<organism evidence="9 10">
    <name type="scientific">Extremus antarcticus</name>
    <dbReference type="NCBI Taxonomy" id="702011"/>
    <lineage>
        <taxon>Eukaryota</taxon>
        <taxon>Fungi</taxon>
        <taxon>Dikarya</taxon>
        <taxon>Ascomycota</taxon>
        <taxon>Pezizomycotina</taxon>
        <taxon>Dothideomycetes</taxon>
        <taxon>Dothideomycetidae</taxon>
        <taxon>Mycosphaerellales</taxon>
        <taxon>Extremaceae</taxon>
        <taxon>Extremus</taxon>
    </lineage>
</organism>
<comment type="catalytic activity">
    <reaction evidence="1">
        <text>S-ubiquitinyl-[E2 ubiquitin-conjugating enzyme]-L-cysteine + [acceptor protein]-L-lysine = [E2 ubiquitin-conjugating enzyme]-L-cysteine + N(6)-ubiquitinyl-[acceptor protein]-L-lysine.</text>
        <dbReference type="EC" id="2.3.2.26"/>
    </reaction>
</comment>
<dbReference type="PANTHER" id="PTHR45670">
    <property type="entry name" value="E3 UBIQUITIN-PROTEIN LIGASE TRIP12"/>
    <property type="match status" value="1"/>
</dbReference>
<feature type="compositionally biased region" description="Basic and acidic residues" evidence="7">
    <location>
        <begin position="185"/>
        <end position="195"/>
    </location>
</feature>
<evidence type="ECO:0000256" key="4">
    <source>
        <dbReference type="ARBA" id="ARBA00022679"/>
    </source>
</evidence>
<protein>
    <recommendedName>
        <fullName evidence="3">HECT-type E3 ubiquitin transferase</fullName>
        <ecNumber evidence="3">2.3.2.26</ecNumber>
    </recommendedName>
</protein>
<dbReference type="GO" id="GO:0016607">
    <property type="term" value="C:nuclear speck"/>
    <property type="evidence" value="ECO:0007669"/>
    <property type="project" value="TreeGrafter"/>
</dbReference>
<keyword evidence="9" id="KW-0012">Acyltransferase</keyword>
<accession>A0AAJ0D6Z5</accession>
<keyword evidence="10" id="KW-1185">Reference proteome</keyword>
<feature type="region of interest" description="Disordered" evidence="7">
    <location>
        <begin position="1"/>
        <end position="229"/>
    </location>
</feature>
<sequence>MQRVTRASARFSTGTPSTNTDPSPPTTTTDAASPPTTTTRTSNRKRKAPAEAPPTTQPETRKSKRARGLTDEVQTPEQAPQGRKRGGRKSTAAAMSSGGYADPSLNDGWESSNNTIRQSSGTSGETSPQQTPKDSTRRKSSRRKSSKEGGLGMDGNIRMITNMAADPAQAVPGSSSRKTKKSTKKGQDVQMKDVDEKAEEPQDDQAGDEEGNADTGGGADGTGDPPRRFTEEELDAMDRADDPFMSGYLGRFGGGPGGLSSSLRALSGIMSGTGGRLRDVLEQLRTKEDPSVQLIALTELSELLLISNEDNLAGHFAPDQYVKELVTLMQPNEITGEENPEMMLLACRCIANMMEALPASTTSVVYGGAVPILCQKLLEIHFIDLAEQALSTLEKISVEFPSSIVREGGLTACLTYLDFFATSTQRTAVTTAANCCRNIPEESFGTVRDVMPILLNTLASSDQKVVEQASLCVARIIDSFKFNESKLEELVSPELLKAILRLLLPGSTNLIGPNIHTQFLRVLSITSRASPRLSVELLKMNVVDTLYQILTGVSAPAGTDDAASQIDKNVIMQAIIRTPREQIFETLNVICELLPAVPRDGLTFLDELHDAGYAVAENVSMATRSKTSPNDKRVELLRDCPKEVKRFAVILFPTLMHAYTSTVNLNVRQKVLTAQLKMLSNFDTEILEESLQGVTYASHLAAILTQQENHTLVTFALQAAELLLKRMEPIYRPQFYREGVMAEITKLAERPLKSHSPQADMPKLDKDIDEAADFEVLEQDDEEMPDEEPEAIEVDIAPHEGEGEEDDDGQGGDEDEAQQVDDEDEAGEDDEEREGERDDDDRSEDSQGPLPRGPRHILDTQDIITMRAKQFVEAHGAGGNEEMKAKASLVLADLKGLAADLRACYLHTTSNNGTTLFRRLVKYFDGNALESITSYELMGSGIVDALLDVFNSPDEQCAIKARSDFLEVFMATPNNAGLATGNAQSPSTAFSVLILKLQDLLSRSEHFEVVTVGHNAFESNRNSAASMLAKQLRLKLVADEDSGIPRPYRNIMVAIHAIATFKALDDYLRPRISLSERAKGTRSRDSLSSMAAYAAAMAGRGGPGAPAQPPVPTLGSSLPTRSASKKLSRSKSTKSDTTAQAETSKPEEPSSLRRSSRKRSGQASTAAPPVDATPVAPPKEPEDSQETLECADETHITDDEMDEDVEAELDALVDDLEEGGLQADLPDPTAVNIEAGTSGKVTARTEDGARVGTPSGTTPVATPTTRERMSATARLLAAREMLSTPTSSSRPISYASALQAVPQDWHIEFSVNDQPITSETTIYRACHFNDVQGEEFAGRTIWHSTHTIKFKKVAGPPPAERNSVSPSPEHPTSESGLPPSLDKHPITSNILRLMSILHELNSNLDDVLAEHKTTVTLNAEPLSQFVNTKLTAKLNRQLEEPLIVASQCLPNWSEDLARLYPFLFPFETRHLFLQSTSFGYSRSMSRWQNEQGPTDHRHRRDERPFLGRVQRQKVRISRNRILESAMKVMELYGQSPSILEVEYFEEVGTGLGPTLEFYSTVSKEFSKKKTKMWRENESDAAKEFAFGRRGLFPAPMDEESAKSESGQKVLHLFKMLGKFVARSMLDSRISDVSFNPTFFRVGEGSSAVAPSLGAVTAVDQDLARSLKVLKKYTKAKQRIEEDANLSDAQKAQKVSQIRIDDARIEDMGLDFTLPGYANIALCPNGEQIDVTLDNVDDYIKRVIDLTLGSGVQRQTDAFRAGFTQVFPYSALKAFTPDELVMLFGRVEEDWSLETLMDSIKADHGYNLDSKSVRNLLQVMSELEPPEKRDFLQFVTGSPKLPIGGFKALTPMFTVVCKPSEPPYSSDDYLPSVMTCVNYLKMPDYSTFDIMSKKLGMAIREGQGAFHLS</sequence>
<feature type="compositionally biased region" description="Low complexity" evidence="7">
    <location>
        <begin position="12"/>
        <end position="41"/>
    </location>
</feature>
<dbReference type="SUPFAM" id="SSF48371">
    <property type="entry name" value="ARM repeat"/>
    <property type="match status" value="1"/>
</dbReference>
<evidence type="ECO:0000313" key="10">
    <source>
        <dbReference type="Proteomes" id="UP001271007"/>
    </source>
</evidence>
<dbReference type="InterPro" id="IPR057948">
    <property type="entry name" value="TPR_TRIP12_N"/>
</dbReference>
<dbReference type="PROSITE" id="PS50237">
    <property type="entry name" value="HECT"/>
    <property type="match status" value="1"/>
</dbReference>
<evidence type="ECO:0000256" key="5">
    <source>
        <dbReference type="ARBA" id="ARBA00022786"/>
    </source>
</evidence>
<feature type="compositionally biased region" description="Basic residues" evidence="7">
    <location>
        <begin position="1123"/>
        <end position="1132"/>
    </location>
</feature>
<dbReference type="GO" id="GO:0000209">
    <property type="term" value="P:protein polyubiquitination"/>
    <property type="evidence" value="ECO:0007669"/>
    <property type="project" value="TreeGrafter"/>
</dbReference>
<feature type="region of interest" description="Disordered" evidence="7">
    <location>
        <begin position="795"/>
        <end position="859"/>
    </location>
</feature>
<evidence type="ECO:0000256" key="1">
    <source>
        <dbReference type="ARBA" id="ARBA00000885"/>
    </source>
</evidence>
<dbReference type="InterPro" id="IPR000569">
    <property type="entry name" value="HECT_dom"/>
</dbReference>
<dbReference type="Gene3D" id="3.30.2160.10">
    <property type="entry name" value="Hect, E3 ligase catalytic domain"/>
    <property type="match status" value="1"/>
</dbReference>
<name>A0AAJ0D6Z5_9PEZI</name>
<feature type="compositionally biased region" description="Acidic residues" evidence="7">
    <location>
        <begin position="196"/>
        <end position="212"/>
    </location>
</feature>
<comment type="similarity">
    <text evidence="2">Belongs to the UPL family. K-HECT subfamily.</text>
</comment>
<keyword evidence="4 9" id="KW-0808">Transferase</keyword>
<feature type="domain" description="HECT" evidence="8">
    <location>
        <begin position="1552"/>
        <end position="1908"/>
    </location>
</feature>
<evidence type="ECO:0000313" key="9">
    <source>
        <dbReference type="EMBL" id="KAK3047626.1"/>
    </source>
</evidence>
<evidence type="ECO:0000256" key="3">
    <source>
        <dbReference type="ARBA" id="ARBA00012485"/>
    </source>
</evidence>
<dbReference type="InterPro" id="IPR045322">
    <property type="entry name" value="HECTD1/TRIP12-like"/>
</dbReference>
<dbReference type="InterPro" id="IPR035983">
    <property type="entry name" value="Hect_E3_ubiquitin_ligase"/>
</dbReference>
<feature type="compositionally biased region" description="Acidic residues" evidence="7">
    <location>
        <begin position="802"/>
        <end position="843"/>
    </location>
</feature>
<reference evidence="9" key="1">
    <citation type="submission" date="2023-04" db="EMBL/GenBank/DDBJ databases">
        <title>Black Yeasts Isolated from many extreme environments.</title>
        <authorList>
            <person name="Coleine C."/>
            <person name="Stajich J.E."/>
            <person name="Selbmann L."/>
        </authorList>
    </citation>
    <scope>NUCLEOTIDE SEQUENCE</scope>
    <source>
        <strain evidence="9">CCFEE 5312</strain>
    </source>
</reference>
<feature type="compositionally biased region" description="Basic residues" evidence="7">
    <location>
        <begin position="136"/>
        <end position="145"/>
    </location>
</feature>
<dbReference type="Gene3D" id="3.30.2410.10">
    <property type="entry name" value="Hect, E3 ligase catalytic domain"/>
    <property type="match status" value="1"/>
</dbReference>
<evidence type="ECO:0000256" key="6">
    <source>
        <dbReference type="PROSITE-ProRule" id="PRU00104"/>
    </source>
</evidence>
<dbReference type="CDD" id="cd00078">
    <property type="entry name" value="HECTc"/>
    <property type="match status" value="1"/>
</dbReference>
<feature type="compositionally biased region" description="Low complexity" evidence="7">
    <location>
        <begin position="1163"/>
        <end position="1174"/>
    </location>
</feature>
<evidence type="ECO:0000256" key="7">
    <source>
        <dbReference type="SAM" id="MobiDB-lite"/>
    </source>
</evidence>
<gene>
    <name evidence="9" type="primary">UFD4</name>
    <name evidence="9" type="ORF">LTR09_011010</name>
</gene>
<feature type="region of interest" description="Disordered" evidence="7">
    <location>
        <begin position="1351"/>
        <end position="1382"/>
    </location>
</feature>
<dbReference type="Gene3D" id="1.25.10.10">
    <property type="entry name" value="Leucine-rich Repeat Variant"/>
    <property type="match status" value="1"/>
</dbReference>
<feature type="region of interest" description="Disordered" evidence="7">
    <location>
        <begin position="1098"/>
        <end position="1188"/>
    </location>
</feature>
<dbReference type="Pfam" id="PF25579">
    <property type="entry name" value="TPR_TRIP12_N"/>
    <property type="match status" value="1"/>
</dbReference>
<dbReference type="EC" id="2.3.2.26" evidence="3"/>
<dbReference type="PANTHER" id="PTHR45670:SF1">
    <property type="entry name" value="E3 UBIQUITIN-PROTEIN LIGASE HECTD1"/>
    <property type="match status" value="1"/>
</dbReference>
<keyword evidence="5 6" id="KW-0833">Ubl conjugation pathway</keyword>
<proteinExistence type="inferred from homology"/>
<comment type="caution">
    <text evidence="9">The sequence shown here is derived from an EMBL/GenBank/DDBJ whole genome shotgun (WGS) entry which is preliminary data.</text>
</comment>
<feature type="active site" description="Glycyl thioester intermediate" evidence="6">
    <location>
        <position position="1875"/>
    </location>
</feature>
<feature type="compositionally biased region" description="Polar residues" evidence="7">
    <location>
        <begin position="1254"/>
        <end position="1264"/>
    </location>
</feature>
<dbReference type="Proteomes" id="UP001271007">
    <property type="component" value="Unassembled WGS sequence"/>
</dbReference>
<feature type="region of interest" description="Disordered" evidence="7">
    <location>
        <begin position="1247"/>
        <end position="1266"/>
    </location>
</feature>
<dbReference type="InterPro" id="IPR016024">
    <property type="entry name" value="ARM-type_fold"/>
</dbReference>
<dbReference type="Pfam" id="PF00632">
    <property type="entry name" value="HECT"/>
    <property type="match status" value="1"/>
</dbReference>
<evidence type="ECO:0000256" key="2">
    <source>
        <dbReference type="ARBA" id="ARBA00006331"/>
    </source>
</evidence>
<dbReference type="GO" id="GO:0043161">
    <property type="term" value="P:proteasome-mediated ubiquitin-dependent protein catabolic process"/>
    <property type="evidence" value="ECO:0007669"/>
    <property type="project" value="TreeGrafter"/>
</dbReference>
<dbReference type="InterPro" id="IPR011989">
    <property type="entry name" value="ARM-like"/>
</dbReference>
<dbReference type="Gene3D" id="3.90.1750.10">
    <property type="entry name" value="Hect, E3 ligase catalytic domains"/>
    <property type="match status" value="1"/>
</dbReference>
<dbReference type="SUPFAM" id="SSF56204">
    <property type="entry name" value="Hect, E3 ligase catalytic domain"/>
    <property type="match status" value="1"/>
</dbReference>